<proteinExistence type="inferred from homology"/>
<dbReference type="PIRSF" id="PIRSF033490">
    <property type="entry name" value="MazF"/>
    <property type="match status" value="1"/>
</dbReference>
<evidence type="ECO:0000256" key="1">
    <source>
        <dbReference type="PIRNR" id="PIRNR033490"/>
    </source>
</evidence>
<dbReference type="PANTHER" id="PTHR33988">
    <property type="entry name" value="ENDORIBONUCLEASE MAZF-RELATED"/>
    <property type="match status" value="1"/>
</dbReference>
<keyword evidence="1" id="KW-0540">Nuclease</keyword>
<dbReference type="Pfam" id="PF02452">
    <property type="entry name" value="PemK_toxin"/>
    <property type="match status" value="1"/>
</dbReference>
<dbReference type="GO" id="GO:0016787">
    <property type="term" value="F:hydrolase activity"/>
    <property type="evidence" value="ECO:0007669"/>
    <property type="project" value="UniProtKB-KW"/>
</dbReference>
<reference evidence="2" key="1">
    <citation type="submission" date="2017-05" db="EMBL/GenBank/DDBJ databases">
        <authorList>
            <person name="Varghese N."/>
            <person name="Submissions S."/>
        </authorList>
    </citation>
    <scope>NUCLEOTIDE SEQUENCE</scope>
    <source>
        <strain evidence="2">DSM 18763</strain>
    </source>
</reference>
<gene>
    <name evidence="2" type="ORF">SAMN06264868_102143</name>
</gene>
<accession>A0AA45WJL7</accession>
<dbReference type="SUPFAM" id="SSF50118">
    <property type="entry name" value="Cell growth inhibitor/plasmid maintenance toxic component"/>
    <property type="match status" value="1"/>
</dbReference>
<dbReference type="EMBL" id="FXTX01000002">
    <property type="protein sequence ID" value="SMP03586.1"/>
    <property type="molecule type" value="Genomic_DNA"/>
</dbReference>
<dbReference type="GO" id="GO:0006402">
    <property type="term" value="P:mRNA catabolic process"/>
    <property type="evidence" value="ECO:0007669"/>
    <property type="project" value="TreeGrafter"/>
</dbReference>
<evidence type="ECO:0000313" key="3">
    <source>
        <dbReference type="Proteomes" id="UP001157947"/>
    </source>
</evidence>
<comment type="similarity">
    <text evidence="1">Belongs to the PemK/MazF family.</text>
</comment>
<dbReference type="PANTHER" id="PTHR33988:SF1">
    <property type="entry name" value="ENDORIBONUCLEASE MAZF7-RELATED"/>
    <property type="match status" value="1"/>
</dbReference>
<dbReference type="GO" id="GO:0016075">
    <property type="term" value="P:rRNA catabolic process"/>
    <property type="evidence" value="ECO:0007669"/>
    <property type="project" value="TreeGrafter"/>
</dbReference>
<sequence length="118" mass="13285">MMESNKIKRGFIYLVDLNPTIGAEINKVRPAVVVSNNINNQYAETVTIVPITSSKLDKVYPFEVFISKGIANLDKDCKAKANQIRTIDKKRIISEIGELPEDLTKKLDTAIKIHLELE</sequence>
<dbReference type="Proteomes" id="UP001157947">
    <property type="component" value="Unassembled WGS sequence"/>
</dbReference>
<dbReference type="GO" id="GO:0004521">
    <property type="term" value="F:RNA endonuclease activity"/>
    <property type="evidence" value="ECO:0007669"/>
    <property type="project" value="TreeGrafter"/>
</dbReference>
<keyword evidence="1" id="KW-0255">Endonuclease</keyword>
<evidence type="ECO:0000313" key="2">
    <source>
        <dbReference type="EMBL" id="SMP03586.1"/>
    </source>
</evidence>
<organism evidence="2 3">
    <name type="scientific">Venenivibrio stagnispumantis</name>
    <dbReference type="NCBI Taxonomy" id="407998"/>
    <lineage>
        <taxon>Bacteria</taxon>
        <taxon>Pseudomonadati</taxon>
        <taxon>Aquificota</taxon>
        <taxon>Aquificia</taxon>
        <taxon>Aquificales</taxon>
        <taxon>Hydrogenothermaceae</taxon>
        <taxon>Venenivibrio</taxon>
    </lineage>
</organism>
<comment type="caution">
    <text evidence="2">The sequence shown here is derived from an EMBL/GenBank/DDBJ whole genome shotgun (WGS) entry which is preliminary data.</text>
</comment>
<dbReference type="InterPro" id="IPR003477">
    <property type="entry name" value="PemK-like"/>
</dbReference>
<comment type="function">
    <text evidence="1">Toxic component of a type II toxin-antitoxin (TA) system.</text>
</comment>
<dbReference type="RefSeq" id="WP_265133366.1">
    <property type="nucleotide sequence ID" value="NZ_FXTX01000002.1"/>
</dbReference>
<protein>
    <recommendedName>
        <fullName evidence="1">mRNA interferase</fullName>
        <ecNumber evidence="1">3.1.-.-</ecNumber>
    </recommendedName>
</protein>
<dbReference type="GO" id="GO:0003677">
    <property type="term" value="F:DNA binding"/>
    <property type="evidence" value="ECO:0007669"/>
    <property type="project" value="InterPro"/>
</dbReference>
<dbReference type="AlphaFoldDB" id="A0AA45WJL7"/>
<dbReference type="Gene3D" id="2.30.30.110">
    <property type="match status" value="1"/>
</dbReference>
<keyword evidence="1" id="KW-0378">Hydrolase</keyword>
<keyword evidence="3" id="KW-1185">Reference proteome</keyword>
<dbReference type="InterPro" id="IPR011067">
    <property type="entry name" value="Plasmid_toxin/cell-grow_inhib"/>
</dbReference>
<name>A0AA45WJL7_9AQUI</name>
<dbReference type="EC" id="3.1.-.-" evidence="1"/>